<dbReference type="OrthoDB" id="312475at2157"/>
<comment type="caution">
    <text evidence="2">The sequence shown here is derived from an EMBL/GenBank/DDBJ whole genome shotgun (WGS) entry which is preliminary data.</text>
</comment>
<dbReference type="Proteomes" id="UP000823736">
    <property type="component" value="Unassembled WGS sequence"/>
</dbReference>
<name>A0A8T4H2R9_9EURY</name>
<proteinExistence type="predicted"/>
<evidence type="ECO:0000313" key="2">
    <source>
        <dbReference type="EMBL" id="MBP1987925.1"/>
    </source>
</evidence>
<feature type="transmembrane region" description="Helical" evidence="1">
    <location>
        <begin position="76"/>
        <end position="99"/>
    </location>
</feature>
<dbReference type="AlphaFoldDB" id="A0A8T4H2R9"/>
<evidence type="ECO:0000313" key="3">
    <source>
        <dbReference type="Proteomes" id="UP000823736"/>
    </source>
</evidence>
<protein>
    <submittedName>
        <fullName evidence="2">Uncharacterized protein</fullName>
    </submittedName>
</protein>
<sequence>MRSNLVPARAVLAGAAATVLWIGAVLAVHALRAPSIVLALDTVQNVSPWLLLGGVPGGLVTGAVAHDYAPLMKQAFLATVGGAALLVTTISCYGIALSIVRGYGADSVLTFMFTGPTMVTFFLLMPLLGIEGILGALVADSVRGRLRKRGVV</sequence>
<feature type="transmembrane region" description="Helical" evidence="1">
    <location>
        <begin position="119"/>
        <end position="139"/>
    </location>
</feature>
<dbReference type="EMBL" id="JAGGLC010000005">
    <property type="protein sequence ID" value="MBP1987925.1"/>
    <property type="molecule type" value="Genomic_DNA"/>
</dbReference>
<keyword evidence="1" id="KW-1133">Transmembrane helix</keyword>
<organism evidence="2 3">
    <name type="scientific">Halolamina salifodinae</name>
    <dbReference type="NCBI Taxonomy" id="1202767"/>
    <lineage>
        <taxon>Archaea</taxon>
        <taxon>Methanobacteriati</taxon>
        <taxon>Methanobacteriota</taxon>
        <taxon>Stenosarchaea group</taxon>
        <taxon>Halobacteria</taxon>
        <taxon>Halobacteriales</taxon>
        <taxon>Haloferacaceae</taxon>
    </lineage>
</organism>
<dbReference type="RefSeq" id="WP_209492279.1">
    <property type="nucleotide sequence ID" value="NZ_JAGGLC010000005.1"/>
</dbReference>
<gene>
    <name evidence="2" type="ORF">J2753_002435</name>
</gene>
<accession>A0A8T4H2R9</accession>
<evidence type="ECO:0000256" key="1">
    <source>
        <dbReference type="SAM" id="Phobius"/>
    </source>
</evidence>
<keyword evidence="3" id="KW-1185">Reference proteome</keyword>
<feature type="transmembrane region" description="Helical" evidence="1">
    <location>
        <begin position="49"/>
        <end position="69"/>
    </location>
</feature>
<reference evidence="2" key="1">
    <citation type="submission" date="2021-03" db="EMBL/GenBank/DDBJ databases">
        <title>Genomic Encyclopedia of Type Strains, Phase IV (KMG-IV): sequencing the most valuable type-strain genomes for metagenomic binning, comparative biology and taxonomic classification.</title>
        <authorList>
            <person name="Goeker M."/>
        </authorList>
    </citation>
    <scope>NUCLEOTIDE SEQUENCE</scope>
    <source>
        <strain evidence="2">DSM 26232</strain>
    </source>
</reference>
<keyword evidence="1" id="KW-0812">Transmembrane</keyword>
<keyword evidence="1" id="KW-0472">Membrane</keyword>